<dbReference type="InterPro" id="IPR035906">
    <property type="entry name" value="MetI-like_sf"/>
</dbReference>
<feature type="transmembrane region" description="Helical" evidence="7">
    <location>
        <begin position="521"/>
        <end position="543"/>
    </location>
</feature>
<feature type="transmembrane region" description="Helical" evidence="7">
    <location>
        <begin position="456"/>
        <end position="483"/>
    </location>
</feature>
<dbReference type="SUPFAM" id="SSF160964">
    <property type="entry name" value="MalF N-terminal region-like"/>
    <property type="match status" value="1"/>
</dbReference>
<name>A0A3A4R8S3_9BACT</name>
<dbReference type="InterPro" id="IPR050809">
    <property type="entry name" value="UgpAE/MalFG_permease"/>
</dbReference>
<dbReference type="GO" id="GO:0055085">
    <property type="term" value="P:transmembrane transport"/>
    <property type="evidence" value="ECO:0007669"/>
    <property type="project" value="InterPro"/>
</dbReference>
<dbReference type="PANTHER" id="PTHR43227">
    <property type="entry name" value="BLL4140 PROTEIN"/>
    <property type="match status" value="1"/>
</dbReference>
<dbReference type="Proteomes" id="UP000266426">
    <property type="component" value="Unassembled WGS sequence"/>
</dbReference>
<evidence type="ECO:0000259" key="8">
    <source>
        <dbReference type="PROSITE" id="PS50928"/>
    </source>
</evidence>
<feature type="transmembrane region" description="Helical" evidence="7">
    <location>
        <begin position="423"/>
        <end position="444"/>
    </location>
</feature>
<organism evidence="9 10">
    <name type="scientific">Candidatus Auribacter fodinae</name>
    <dbReference type="NCBI Taxonomy" id="2093366"/>
    <lineage>
        <taxon>Bacteria</taxon>
        <taxon>Pseudomonadati</taxon>
        <taxon>Candidatus Auribacterota</taxon>
        <taxon>Candidatus Auribacteria</taxon>
        <taxon>Candidatus Auribacterales</taxon>
        <taxon>Candidatus Auribacteraceae</taxon>
        <taxon>Candidatus Auribacter</taxon>
    </lineage>
</organism>
<dbReference type="Gene3D" id="1.10.3720.10">
    <property type="entry name" value="MetI-like"/>
    <property type="match status" value="1"/>
</dbReference>
<reference evidence="9 10" key="1">
    <citation type="journal article" date="2017" name="ISME J.">
        <title>Energy and carbon metabolisms in a deep terrestrial subsurface fluid microbial community.</title>
        <authorList>
            <person name="Momper L."/>
            <person name="Jungbluth S.P."/>
            <person name="Lee M.D."/>
            <person name="Amend J.P."/>
        </authorList>
    </citation>
    <scope>NUCLEOTIDE SEQUENCE [LARGE SCALE GENOMIC DNA]</scope>
    <source>
        <strain evidence="9">SURF_26</strain>
    </source>
</reference>
<protein>
    <submittedName>
        <fullName evidence="9">Extracellular solute-binding protein</fullName>
    </submittedName>
</protein>
<evidence type="ECO:0000256" key="3">
    <source>
        <dbReference type="ARBA" id="ARBA00022475"/>
    </source>
</evidence>
<keyword evidence="3" id="KW-1003">Cell membrane</keyword>
<keyword evidence="6 7" id="KW-0472">Membrane</keyword>
<proteinExistence type="inferred from homology"/>
<dbReference type="CDD" id="cd06261">
    <property type="entry name" value="TM_PBP2"/>
    <property type="match status" value="1"/>
</dbReference>
<feature type="transmembrane region" description="Helical" evidence="7">
    <location>
        <begin position="713"/>
        <end position="735"/>
    </location>
</feature>
<comment type="subcellular location">
    <subcellularLocation>
        <location evidence="1 7">Cell membrane</location>
        <topology evidence="1 7">Multi-pass membrane protein</topology>
    </subcellularLocation>
</comment>
<keyword evidence="4 7" id="KW-0812">Transmembrane</keyword>
<evidence type="ECO:0000313" key="10">
    <source>
        <dbReference type="Proteomes" id="UP000266426"/>
    </source>
</evidence>
<accession>A0A3A4R8S3</accession>
<feature type="transmembrane region" description="Helical" evidence="7">
    <location>
        <begin position="555"/>
        <end position="575"/>
    </location>
</feature>
<evidence type="ECO:0000256" key="2">
    <source>
        <dbReference type="ARBA" id="ARBA00022448"/>
    </source>
</evidence>
<dbReference type="InterPro" id="IPR006059">
    <property type="entry name" value="SBP"/>
</dbReference>
<dbReference type="PROSITE" id="PS50928">
    <property type="entry name" value="ABC_TM1"/>
    <property type="match status" value="1"/>
</dbReference>
<dbReference type="PANTHER" id="PTHR43227:SF7">
    <property type="entry name" value="ARABINOOLIGOSACCHARIDES TRANSPORT SYSTEM PERMEASE PROTEIN ARAP"/>
    <property type="match status" value="1"/>
</dbReference>
<evidence type="ECO:0000256" key="4">
    <source>
        <dbReference type="ARBA" id="ARBA00022692"/>
    </source>
</evidence>
<dbReference type="Gene3D" id="3.40.190.10">
    <property type="entry name" value="Periplasmic binding protein-like II"/>
    <property type="match status" value="2"/>
</dbReference>
<sequence>MVPMFWKHISIFILFFSLIPFRVYAEKKVELCFWQFLVPERRMRAILDEFEKKYPHIKVKMQQLNWRDGLDKITTSIAAGITSDVCELGSTWTPQFAESGALLDISEYMQERKDEFLPILLSCVEWNNQYYGVPWVAGTRVLFYNKELFRQAGLDPEKPPKNWEELYKYVLELANRFPDLYPFAIPVGENYTPWQTFLPFFWSAGGELFDNSLNKAEPEKDVFVDCLRFYQKLSHHSLLARQAQIDRSFASGKVGMMISGGWNLSLIPRLNPRLRFGMALVPGEKKQVSFAGGEVLAIFKQTKYPEEAKLLVHYLTSEEVQNQIARSGTSFVPSLKNSLEKEAYLSSPQRKIFIEQLKYAQTLPPHPKWSQIQEELSWVIEDSLFNKTAPTDSFSYLTERLNKILSIYSKSRKKSTTQLPNSIVVLSIAGILALIVLINVCYRIKTRGIKTKNQRVLVLYLFLLPWLAIFLLFYLFPFVYSLILSFTDYSPLRGYSGFCGFNNYIEVLKDPEFQKALLHTFYFALGTCPVSILLALGCAVVIYKKIPMVRFIQASLFAPITISVIVAASMFSYFYSSEGFFNSMLDFLHLPRPFPDNWLMNPKMALISVMIMHVWLSFGFYMVIFTAGLYSIPRELLEASYIDGAQTWHRFRYIVLPQLKPFIILVIVLNTIKAFQVFPEVFAMTQGGPHGATLTLVYYLYKTGFHQFEMGKASAVGYILLVIIGFFLILEVTFLTRGKSNER</sequence>
<dbReference type="SUPFAM" id="SSF53850">
    <property type="entry name" value="Periplasmic binding protein-like II"/>
    <property type="match status" value="1"/>
</dbReference>
<evidence type="ECO:0000256" key="5">
    <source>
        <dbReference type="ARBA" id="ARBA00022989"/>
    </source>
</evidence>
<keyword evidence="2 7" id="KW-0813">Transport</keyword>
<feature type="transmembrane region" description="Helical" evidence="7">
    <location>
        <begin position="653"/>
        <end position="675"/>
    </location>
</feature>
<comment type="caution">
    <text evidence="9">The sequence shown here is derived from an EMBL/GenBank/DDBJ whole genome shotgun (WGS) entry which is preliminary data.</text>
</comment>
<dbReference type="SUPFAM" id="SSF161098">
    <property type="entry name" value="MetI-like"/>
    <property type="match status" value="1"/>
</dbReference>
<gene>
    <name evidence="9" type="ORF">C4541_06775</name>
</gene>
<evidence type="ECO:0000256" key="6">
    <source>
        <dbReference type="ARBA" id="ARBA00023136"/>
    </source>
</evidence>
<feature type="domain" description="ABC transmembrane type-1" evidence="8">
    <location>
        <begin position="517"/>
        <end position="731"/>
    </location>
</feature>
<dbReference type="AlphaFoldDB" id="A0A3A4R8S3"/>
<evidence type="ECO:0000256" key="7">
    <source>
        <dbReference type="RuleBase" id="RU363032"/>
    </source>
</evidence>
<dbReference type="EMBL" id="QZJZ01000054">
    <property type="protein sequence ID" value="RJP59187.1"/>
    <property type="molecule type" value="Genomic_DNA"/>
</dbReference>
<feature type="transmembrane region" description="Helical" evidence="7">
    <location>
        <begin position="681"/>
        <end position="701"/>
    </location>
</feature>
<evidence type="ECO:0000256" key="1">
    <source>
        <dbReference type="ARBA" id="ARBA00004651"/>
    </source>
</evidence>
<dbReference type="Pfam" id="PF00528">
    <property type="entry name" value="BPD_transp_1"/>
    <property type="match status" value="1"/>
</dbReference>
<dbReference type="InterPro" id="IPR000515">
    <property type="entry name" value="MetI-like"/>
</dbReference>
<evidence type="ECO:0000313" key="9">
    <source>
        <dbReference type="EMBL" id="RJP59187.1"/>
    </source>
</evidence>
<comment type="similarity">
    <text evidence="7">Belongs to the binding-protein-dependent transport system permease family.</text>
</comment>
<feature type="transmembrane region" description="Helical" evidence="7">
    <location>
        <begin position="604"/>
        <end position="632"/>
    </location>
</feature>
<keyword evidence="5 7" id="KW-1133">Transmembrane helix</keyword>
<dbReference type="GO" id="GO:0005886">
    <property type="term" value="C:plasma membrane"/>
    <property type="evidence" value="ECO:0007669"/>
    <property type="project" value="UniProtKB-SubCell"/>
</dbReference>
<dbReference type="Pfam" id="PF01547">
    <property type="entry name" value="SBP_bac_1"/>
    <property type="match status" value="1"/>
</dbReference>